<proteinExistence type="predicted"/>
<organism evidence="1 2">
    <name type="scientific">Agathobacter rectalis</name>
    <dbReference type="NCBI Taxonomy" id="39491"/>
    <lineage>
        <taxon>Bacteria</taxon>
        <taxon>Bacillati</taxon>
        <taxon>Bacillota</taxon>
        <taxon>Clostridia</taxon>
        <taxon>Lachnospirales</taxon>
        <taxon>Lachnospiraceae</taxon>
        <taxon>Agathobacter</taxon>
    </lineage>
</organism>
<sequence length="91" mass="10507">MARFSSPLRPCRSVSVLHGIISTVSKQLHYSHAGKLCVPVGQPRLTSLHKTRKNHHMYFKGIAKKIYHFVQNHIFNRKIHIKIIKNIVLCP</sequence>
<gene>
    <name evidence="1" type="ORF">DW848_06770</name>
</gene>
<reference evidence="1 2" key="1">
    <citation type="submission" date="2018-08" db="EMBL/GenBank/DDBJ databases">
        <title>A genome reference for cultivated species of the human gut microbiota.</title>
        <authorList>
            <person name="Zou Y."/>
            <person name="Xue W."/>
            <person name="Luo G."/>
        </authorList>
    </citation>
    <scope>NUCLEOTIDE SEQUENCE [LARGE SCALE GENOMIC DNA]</scope>
    <source>
        <strain evidence="1 2">AM36-3AA</strain>
    </source>
</reference>
<dbReference type="EMBL" id="QSHU01000006">
    <property type="protein sequence ID" value="RHC39988.1"/>
    <property type="molecule type" value="Genomic_DNA"/>
</dbReference>
<comment type="caution">
    <text evidence="1">The sequence shown here is derived from an EMBL/GenBank/DDBJ whole genome shotgun (WGS) entry which is preliminary data.</text>
</comment>
<accession>A0A414A3A6</accession>
<dbReference type="AlphaFoldDB" id="A0A414A3A6"/>
<name>A0A414A3A6_9FIRM</name>
<evidence type="ECO:0000313" key="1">
    <source>
        <dbReference type="EMBL" id="RHC39988.1"/>
    </source>
</evidence>
<dbReference type="Proteomes" id="UP000286104">
    <property type="component" value="Unassembled WGS sequence"/>
</dbReference>
<protein>
    <submittedName>
        <fullName evidence="1">Uncharacterized protein</fullName>
    </submittedName>
</protein>
<evidence type="ECO:0000313" key="2">
    <source>
        <dbReference type="Proteomes" id="UP000286104"/>
    </source>
</evidence>